<dbReference type="AlphaFoldDB" id="A0A9X1RBH5"/>
<gene>
    <name evidence="2" type="ORF">L6654_30945</name>
</gene>
<name>A0A9X1RBH5_9BRAD</name>
<protein>
    <submittedName>
        <fullName evidence="2">Class I SAM-dependent methyltransferase</fullName>
    </submittedName>
</protein>
<evidence type="ECO:0000313" key="3">
    <source>
        <dbReference type="Proteomes" id="UP001139054"/>
    </source>
</evidence>
<dbReference type="EMBL" id="JAKLTY010000025">
    <property type="protein sequence ID" value="MCG2631057.1"/>
    <property type="molecule type" value="Genomic_DNA"/>
</dbReference>
<dbReference type="Gene3D" id="3.40.50.150">
    <property type="entry name" value="Vaccinia Virus protein VP39"/>
    <property type="match status" value="1"/>
</dbReference>
<keyword evidence="2" id="KW-0489">Methyltransferase</keyword>
<proteinExistence type="predicted"/>
<dbReference type="SUPFAM" id="SSF53335">
    <property type="entry name" value="S-adenosyl-L-methionine-dependent methyltransferases"/>
    <property type="match status" value="1"/>
</dbReference>
<dbReference type="GO" id="GO:0008757">
    <property type="term" value="F:S-adenosylmethionine-dependent methyltransferase activity"/>
    <property type="evidence" value="ECO:0007669"/>
    <property type="project" value="InterPro"/>
</dbReference>
<organism evidence="2 3">
    <name type="scientific">Bradyrhizobium zhengyangense</name>
    <dbReference type="NCBI Taxonomy" id="2911009"/>
    <lineage>
        <taxon>Bacteria</taxon>
        <taxon>Pseudomonadati</taxon>
        <taxon>Pseudomonadota</taxon>
        <taxon>Alphaproteobacteria</taxon>
        <taxon>Hyphomicrobiales</taxon>
        <taxon>Nitrobacteraceae</taxon>
        <taxon>Bradyrhizobium</taxon>
    </lineage>
</organism>
<dbReference type="Pfam" id="PF08241">
    <property type="entry name" value="Methyltransf_11"/>
    <property type="match status" value="1"/>
</dbReference>
<dbReference type="RefSeq" id="WP_237891575.1">
    <property type="nucleotide sequence ID" value="NZ_JAKLTY010000025.1"/>
</dbReference>
<dbReference type="InterPro" id="IPR029063">
    <property type="entry name" value="SAM-dependent_MTases_sf"/>
</dbReference>
<reference evidence="2" key="1">
    <citation type="submission" date="2022-01" db="EMBL/GenBank/DDBJ databases">
        <title>Genome sequnece data of strain Bradyrhizobium sp. nov.</title>
        <authorList>
            <person name="Zhang J."/>
        </authorList>
    </citation>
    <scope>NUCLEOTIDE SEQUENCE</scope>
    <source>
        <strain evidence="2">WYCCWR 13023</strain>
    </source>
</reference>
<sequence length="313" mass="33990">MQVRGSPTDTIASLRELLVLRLFGGKAVQKGDDVSPTELSSSEAERLRAFERQGHDALAESYHEFFSALTAIATSPLLDAVRLQAGTSLLDVASGPGALTAEAANRGARTVGVDLSPRMVELAQRLHPTTEYREADVEHLPFPDHIFDAVVCAFGLGHFPRPELALAECVRTLSPGGRIAFSWWDDPSRQRVQGIFREAIAEIGVSAPVEVPQGHNVFRFSDSAEFLRLLDGAGLTEVKVVEHAATYVVPDTETLWHGGLGSLVLTGAVIRMQDQKTQKLIRTAFERRASVYRSADGLNLPIAFKIGSGQRPN</sequence>
<dbReference type="PANTHER" id="PTHR43591:SF24">
    <property type="entry name" value="2-METHOXY-6-POLYPRENYL-1,4-BENZOQUINOL METHYLASE, MITOCHONDRIAL"/>
    <property type="match status" value="1"/>
</dbReference>
<dbReference type="InterPro" id="IPR013216">
    <property type="entry name" value="Methyltransf_11"/>
</dbReference>
<dbReference type="PANTHER" id="PTHR43591">
    <property type="entry name" value="METHYLTRANSFERASE"/>
    <property type="match status" value="1"/>
</dbReference>
<comment type="caution">
    <text evidence="2">The sequence shown here is derived from an EMBL/GenBank/DDBJ whole genome shotgun (WGS) entry which is preliminary data.</text>
</comment>
<dbReference type="GO" id="GO:0032259">
    <property type="term" value="P:methylation"/>
    <property type="evidence" value="ECO:0007669"/>
    <property type="project" value="UniProtKB-KW"/>
</dbReference>
<evidence type="ECO:0000313" key="2">
    <source>
        <dbReference type="EMBL" id="MCG2631057.1"/>
    </source>
</evidence>
<keyword evidence="2" id="KW-0808">Transferase</keyword>
<feature type="domain" description="Methyltransferase type 11" evidence="1">
    <location>
        <begin position="90"/>
        <end position="181"/>
    </location>
</feature>
<evidence type="ECO:0000259" key="1">
    <source>
        <dbReference type="Pfam" id="PF08241"/>
    </source>
</evidence>
<accession>A0A9X1RBH5</accession>
<dbReference type="Proteomes" id="UP001139054">
    <property type="component" value="Unassembled WGS sequence"/>
</dbReference>
<dbReference type="CDD" id="cd02440">
    <property type="entry name" value="AdoMet_MTases"/>
    <property type="match status" value="1"/>
</dbReference>